<keyword evidence="3" id="KW-1185">Reference proteome</keyword>
<dbReference type="EMBL" id="JBIGIA010000002">
    <property type="protein sequence ID" value="MFG6455831.1"/>
    <property type="molecule type" value="Genomic_DNA"/>
</dbReference>
<dbReference type="SUPFAM" id="SSF53474">
    <property type="entry name" value="alpha/beta-Hydrolases"/>
    <property type="match status" value="1"/>
</dbReference>
<evidence type="ECO:0000313" key="3">
    <source>
        <dbReference type="Proteomes" id="UP001606305"/>
    </source>
</evidence>
<dbReference type="InterPro" id="IPR052920">
    <property type="entry name" value="DNA-binding_regulatory"/>
</dbReference>
<protein>
    <submittedName>
        <fullName evidence="2">Alpha/beta hydrolase</fullName>
    </submittedName>
</protein>
<accession>A0ABW7G1R2</accession>
<evidence type="ECO:0000313" key="2">
    <source>
        <dbReference type="EMBL" id="MFG6455831.1"/>
    </source>
</evidence>
<gene>
    <name evidence="2" type="ORF">ACG00X_03210</name>
</gene>
<dbReference type="Gene3D" id="3.40.50.1820">
    <property type="entry name" value="alpha/beta hydrolase"/>
    <property type="match status" value="1"/>
</dbReference>
<reference evidence="2 3" key="1">
    <citation type="submission" date="2024-09" db="EMBL/GenBank/DDBJ databases">
        <title>Novel species of the genus Pelomonas and Roseateles isolated from streams.</title>
        <authorList>
            <person name="Lu H."/>
        </authorList>
    </citation>
    <scope>NUCLEOTIDE SEQUENCE [LARGE SCALE GENOMIC DNA]</scope>
    <source>
        <strain evidence="2 3">BYS96W</strain>
    </source>
</reference>
<organism evidence="2 3">
    <name type="scientific">Pelomonas nitida</name>
    <dbReference type="NCBI Taxonomy" id="3299027"/>
    <lineage>
        <taxon>Bacteria</taxon>
        <taxon>Pseudomonadati</taxon>
        <taxon>Pseudomonadota</taxon>
        <taxon>Betaproteobacteria</taxon>
        <taxon>Burkholderiales</taxon>
        <taxon>Sphaerotilaceae</taxon>
        <taxon>Roseateles</taxon>
    </lineage>
</organism>
<sequence>MRTILIAGLVLLTFTLSASLLAGELLTRPARVSIGAPSPDLGAEAVRITDGNGQQLAGWFVPGRAGEGAVLMLHGVRGNRLQMLARARWLQREGIASLIVDLPSHGESSGERISFGRHEAAGADAALAWLRQRVPGEKVGAIGVSLGGASLLFAERRPELDALVLESVYPTINDAVQDRLSMRLGTVTGHALAPLLLAQIPLRLGFSAERLRPVDAIAQVRAPLIVASGTADLHTRWPETEALFAAAHAPKALWPVPGAAHVDLHDFDAAAYEARLAPWLHAQLRKPPP</sequence>
<comment type="caution">
    <text evidence="2">The sequence shown here is derived from an EMBL/GenBank/DDBJ whole genome shotgun (WGS) entry which is preliminary data.</text>
</comment>
<dbReference type="GO" id="GO:0016787">
    <property type="term" value="F:hydrolase activity"/>
    <property type="evidence" value="ECO:0007669"/>
    <property type="project" value="UniProtKB-KW"/>
</dbReference>
<feature type="domain" description="Serine aminopeptidase S33" evidence="1">
    <location>
        <begin position="68"/>
        <end position="189"/>
    </location>
</feature>
<dbReference type="PANTHER" id="PTHR43358">
    <property type="entry name" value="ALPHA/BETA-HYDROLASE"/>
    <property type="match status" value="1"/>
</dbReference>
<dbReference type="Proteomes" id="UP001606305">
    <property type="component" value="Unassembled WGS sequence"/>
</dbReference>
<name>A0ABW7G1R2_9BURK</name>
<evidence type="ECO:0000259" key="1">
    <source>
        <dbReference type="Pfam" id="PF12146"/>
    </source>
</evidence>
<dbReference type="InterPro" id="IPR022742">
    <property type="entry name" value="Hydrolase_4"/>
</dbReference>
<dbReference type="PANTHER" id="PTHR43358:SF4">
    <property type="entry name" value="ALPHA_BETA HYDROLASE FOLD-1 DOMAIN-CONTAINING PROTEIN"/>
    <property type="match status" value="1"/>
</dbReference>
<dbReference type="Pfam" id="PF12146">
    <property type="entry name" value="Hydrolase_4"/>
    <property type="match status" value="1"/>
</dbReference>
<dbReference type="RefSeq" id="WP_394486495.1">
    <property type="nucleotide sequence ID" value="NZ_JBIGIA010000002.1"/>
</dbReference>
<proteinExistence type="predicted"/>
<keyword evidence="2" id="KW-0378">Hydrolase</keyword>
<dbReference type="InterPro" id="IPR029058">
    <property type="entry name" value="AB_hydrolase_fold"/>
</dbReference>